<keyword evidence="1" id="KW-0472">Membrane</keyword>
<evidence type="ECO:0000313" key="3">
    <source>
        <dbReference type="Proteomes" id="UP000596387"/>
    </source>
</evidence>
<accession>A0ABX7F9F9</accession>
<evidence type="ECO:0000313" key="2">
    <source>
        <dbReference type="EMBL" id="QRF66902.1"/>
    </source>
</evidence>
<organism evidence="2 3">
    <name type="scientific">Ponticoccus alexandrii</name>
    <dbReference type="NCBI Taxonomy" id="1943633"/>
    <lineage>
        <taxon>Bacteria</taxon>
        <taxon>Pseudomonadati</taxon>
        <taxon>Pseudomonadota</taxon>
        <taxon>Alphaproteobacteria</taxon>
        <taxon>Rhodobacterales</taxon>
        <taxon>Roseobacteraceae</taxon>
        <taxon>Ponticoccus</taxon>
    </lineage>
</organism>
<dbReference type="EMBL" id="CP047166">
    <property type="protein sequence ID" value="QRF66902.1"/>
    <property type="molecule type" value="Genomic_DNA"/>
</dbReference>
<evidence type="ECO:0000256" key="1">
    <source>
        <dbReference type="SAM" id="Phobius"/>
    </source>
</evidence>
<feature type="transmembrane region" description="Helical" evidence="1">
    <location>
        <begin position="20"/>
        <end position="40"/>
    </location>
</feature>
<name>A0ABX7F9F9_9RHOB</name>
<dbReference type="RefSeq" id="WP_156145557.1">
    <property type="nucleotide sequence ID" value="NZ_CP047166.1"/>
</dbReference>
<keyword evidence="1" id="KW-1133">Transmembrane helix</keyword>
<gene>
    <name evidence="2" type="ORF">GQA70_11620</name>
</gene>
<proteinExistence type="predicted"/>
<keyword evidence="1" id="KW-0812">Transmembrane</keyword>
<keyword evidence="3" id="KW-1185">Reference proteome</keyword>
<dbReference type="Proteomes" id="UP000596387">
    <property type="component" value="Chromosome"/>
</dbReference>
<protein>
    <submittedName>
        <fullName evidence="2">Uncharacterized protein</fullName>
    </submittedName>
</protein>
<sequence length="45" mass="5058">MTPSRAIPRDRAIRTVLLRITSRLTAPLWVGVTWIAMALVRLDGL</sequence>
<reference evidence="2 3" key="1">
    <citation type="submission" date="2019-12" db="EMBL/GenBank/DDBJ databases">
        <title>Complete Genome Sequence of a Quorum-Sensing Bacterium,Rhodobacteraceae bacterium C31, Isolated from a marine microalgae symbiotic bacteria.</title>
        <authorList>
            <person name="Zhang Y."/>
        </authorList>
    </citation>
    <scope>NUCLEOTIDE SEQUENCE [LARGE SCALE GENOMIC DNA]</scope>
    <source>
        <strain evidence="2 3">C31</strain>
    </source>
</reference>